<feature type="region of interest" description="Disordered" evidence="1">
    <location>
        <begin position="150"/>
        <end position="279"/>
    </location>
</feature>
<keyword evidence="3" id="KW-1185">Reference proteome</keyword>
<dbReference type="EMBL" id="JARKIB010000137">
    <property type="protein sequence ID" value="KAJ7733639.1"/>
    <property type="molecule type" value="Genomic_DNA"/>
</dbReference>
<reference evidence="2" key="1">
    <citation type="submission" date="2023-03" db="EMBL/GenBank/DDBJ databases">
        <title>Massive genome expansion in bonnet fungi (Mycena s.s.) driven by repeated elements and novel gene families across ecological guilds.</title>
        <authorList>
            <consortium name="Lawrence Berkeley National Laboratory"/>
            <person name="Harder C.B."/>
            <person name="Miyauchi S."/>
            <person name="Viragh M."/>
            <person name="Kuo A."/>
            <person name="Thoen E."/>
            <person name="Andreopoulos B."/>
            <person name="Lu D."/>
            <person name="Skrede I."/>
            <person name="Drula E."/>
            <person name="Henrissat B."/>
            <person name="Morin E."/>
            <person name="Kohler A."/>
            <person name="Barry K."/>
            <person name="LaButti K."/>
            <person name="Morin E."/>
            <person name="Salamov A."/>
            <person name="Lipzen A."/>
            <person name="Mereny Z."/>
            <person name="Hegedus B."/>
            <person name="Baldrian P."/>
            <person name="Stursova M."/>
            <person name="Weitz H."/>
            <person name="Taylor A."/>
            <person name="Grigoriev I.V."/>
            <person name="Nagy L.G."/>
            <person name="Martin F."/>
            <person name="Kauserud H."/>
        </authorList>
    </citation>
    <scope>NUCLEOTIDE SEQUENCE</scope>
    <source>
        <strain evidence="2">CBHHK182m</strain>
    </source>
</reference>
<dbReference type="AlphaFoldDB" id="A0AAD7I3G4"/>
<comment type="caution">
    <text evidence="2">The sequence shown here is derived from an EMBL/GenBank/DDBJ whole genome shotgun (WGS) entry which is preliminary data.</text>
</comment>
<protein>
    <submittedName>
        <fullName evidence="2">Uncharacterized protein</fullName>
    </submittedName>
</protein>
<evidence type="ECO:0000313" key="2">
    <source>
        <dbReference type="EMBL" id="KAJ7733639.1"/>
    </source>
</evidence>
<evidence type="ECO:0000256" key="1">
    <source>
        <dbReference type="SAM" id="MobiDB-lite"/>
    </source>
</evidence>
<evidence type="ECO:0000313" key="3">
    <source>
        <dbReference type="Proteomes" id="UP001215598"/>
    </source>
</evidence>
<sequence length="356" mass="38765">MTKSTAHTHTGVAYPSRPPQAPNYGAFACSVPLFTHQGFIGPVAHDADGRRTWRLLKHPQKPGVFSDQGSLKGYLKKLDDPDFDDAALDDPAKVGQYSNALKLAHALYKWCTTHHTHETTPEQSKRIQHIVPPTKLEELLFYDPTGQHGRLKLSRTHPRTGPLFPAPTLFKGLPVDPQDAPDTRKHVRSESPDVPLASQSKKRRSNPNDNGPHTHAHNRIMYREAVATQSTRSAASPPVPTPTARTAPFKNIAGVAQPLPPKSRAPAPKSSPCTPVATTKPVGSVLPHVALAPSGKSEAEKAAGARPRPYYYFTDGRVCRTIEEADKAFEERPAAMTIVGSLAEAEQLFWAGRVGP</sequence>
<proteinExistence type="predicted"/>
<dbReference type="PROSITE" id="PS51257">
    <property type="entry name" value="PROKAR_LIPOPROTEIN"/>
    <property type="match status" value="1"/>
</dbReference>
<organism evidence="2 3">
    <name type="scientific">Mycena metata</name>
    <dbReference type="NCBI Taxonomy" id="1033252"/>
    <lineage>
        <taxon>Eukaryota</taxon>
        <taxon>Fungi</taxon>
        <taxon>Dikarya</taxon>
        <taxon>Basidiomycota</taxon>
        <taxon>Agaricomycotina</taxon>
        <taxon>Agaricomycetes</taxon>
        <taxon>Agaricomycetidae</taxon>
        <taxon>Agaricales</taxon>
        <taxon>Marasmiineae</taxon>
        <taxon>Mycenaceae</taxon>
        <taxon>Mycena</taxon>
    </lineage>
</organism>
<feature type="compositionally biased region" description="Basic and acidic residues" evidence="1">
    <location>
        <begin position="181"/>
        <end position="191"/>
    </location>
</feature>
<accession>A0AAD7I3G4</accession>
<name>A0AAD7I3G4_9AGAR</name>
<feature type="compositionally biased region" description="Low complexity" evidence="1">
    <location>
        <begin position="230"/>
        <end position="248"/>
    </location>
</feature>
<dbReference type="Proteomes" id="UP001215598">
    <property type="component" value="Unassembled WGS sequence"/>
</dbReference>
<gene>
    <name evidence="2" type="ORF">B0H16DRAFT_1467978</name>
</gene>